<feature type="region of interest" description="Disordered" evidence="1">
    <location>
        <begin position="809"/>
        <end position="832"/>
    </location>
</feature>
<evidence type="ECO:0000313" key="4">
    <source>
        <dbReference type="Proteomes" id="UP001363622"/>
    </source>
</evidence>
<sequence>MERRSNGPQIHSFNFTASNLHITFAQPTQGAQKSANLQHIEQCPIPSIEPEIKQEPEESTPTDGFTNRDLFHQLPIRSRSGEVTALLTSSAPDGDKVEPVSIFTTSLPWQDEEEEEEEDKNEDECGDEYEEEDRNEDEDRNKDEDETSFELQMASIAAEDKRRPANLTCNFEDDSIVFVESPAHNDHDPSPSPNSPLVSSLFRIYETSPEPIIYAREGSEDEVELRSLGGYIDVKKKRSRPHQSHEHPEAENDYKESRTANSKRMKTVSPNTDRLLTGRHLPHSWSMLEREAVILLRTFTESSWDEITEILRVEFSTLSFRKEIVSAQWAEWSFAFREESQYDAYKRWQELRASFEAAAQQCGFELRSLERNRRRRPATKREEHKHTGHRRTIRNWLLTGKGPKPPTPNARDMSPLLSSPLRARSTLWSTLLRGAEYLPESHSTQDARDDDGLEASDALLVTPATHRTNYAIGDESEASSPHSNNSPPSPETKVRSPYFFESKRSRPRLLFRVYHSGMSGENSPNGFRSGRRRQIPRAGTMDLPSSKRELLDQAMIHLMGFDYSCFVATTTSLIWSIYQGLERNRDREKDYRIGQQHIALIDADRIPDSTVYHAGSLIGAIKTDQEEPSRKSSWIGFKGRNYKGHCEWMIWGEIPPCAILFDVPLEKLMTATSATTHGTVAIAEFLSLQRLSSCAHQVEAPLPRARKAFNSTTDRVGHDLSSKRDGIMLGQVTTLFGFSISSDPELLTAFVHSVCQGWAMMTAGVKAITEVASGFLEELEQTSGGGGGGVEAVDDEVARDIVKAVQEGLEKANREVSKERKPQTSPWKRRRH</sequence>
<keyword evidence="4" id="KW-1185">Reference proteome</keyword>
<name>A0ABR1KPY1_9PEZI</name>
<organism evidence="3 4">
    <name type="scientific">Phyllosticta citriasiana</name>
    <dbReference type="NCBI Taxonomy" id="595635"/>
    <lineage>
        <taxon>Eukaryota</taxon>
        <taxon>Fungi</taxon>
        <taxon>Dikarya</taxon>
        <taxon>Ascomycota</taxon>
        <taxon>Pezizomycotina</taxon>
        <taxon>Dothideomycetes</taxon>
        <taxon>Dothideomycetes incertae sedis</taxon>
        <taxon>Botryosphaeriales</taxon>
        <taxon>Phyllostictaceae</taxon>
        <taxon>Phyllosticta</taxon>
    </lineage>
</organism>
<evidence type="ECO:0000313" key="3">
    <source>
        <dbReference type="EMBL" id="KAK7518979.1"/>
    </source>
</evidence>
<dbReference type="Pfam" id="PF24494">
    <property type="entry name" value="DUF7587"/>
    <property type="match status" value="1"/>
</dbReference>
<feature type="domain" description="DUF7587" evidence="2">
    <location>
        <begin position="506"/>
        <end position="667"/>
    </location>
</feature>
<gene>
    <name evidence="3" type="ORF">IWZ03DRAFT_422821</name>
</gene>
<feature type="compositionally biased region" description="Basic and acidic residues" evidence="1">
    <location>
        <begin position="809"/>
        <end position="822"/>
    </location>
</feature>
<feature type="compositionally biased region" description="Basic and acidic residues" evidence="1">
    <location>
        <begin position="243"/>
        <end position="258"/>
    </location>
</feature>
<dbReference type="Proteomes" id="UP001363622">
    <property type="component" value="Unassembled WGS sequence"/>
</dbReference>
<feature type="region of interest" description="Disordered" evidence="1">
    <location>
        <begin position="105"/>
        <end position="149"/>
    </location>
</feature>
<dbReference type="InterPro" id="IPR056009">
    <property type="entry name" value="DUF7587"/>
</dbReference>
<reference evidence="3 4" key="1">
    <citation type="submission" date="2024-04" db="EMBL/GenBank/DDBJ databases">
        <title>Phyllosticta paracitricarpa is synonymous to the EU quarantine fungus P. citricarpa based on phylogenomic analyses.</title>
        <authorList>
            <consortium name="Lawrence Berkeley National Laboratory"/>
            <person name="Van Ingen-Buijs V.A."/>
            <person name="Van Westerhoven A.C."/>
            <person name="Haridas S."/>
            <person name="Skiadas P."/>
            <person name="Martin F."/>
            <person name="Groenewald J.Z."/>
            <person name="Crous P.W."/>
            <person name="Seidl M.F."/>
        </authorList>
    </citation>
    <scope>NUCLEOTIDE SEQUENCE [LARGE SCALE GENOMIC DNA]</scope>
    <source>
        <strain evidence="3 4">CBS 123371</strain>
    </source>
</reference>
<feature type="compositionally biased region" description="Acidic residues" evidence="1">
    <location>
        <begin position="110"/>
        <end position="136"/>
    </location>
</feature>
<feature type="region of interest" description="Disordered" evidence="1">
    <location>
        <begin position="48"/>
        <end position="68"/>
    </location>
</feature>
<accession>A0ABR1KPY1</accession>
<feature type="region of interest" description="Disordered" evidence="1">
    <location>
        <begin position="234"/>
        <end position="269"/>
    </location>
</feature>
<evidence type="ECO:0000259" key="2">
    <source>
        <dbReference type="Pfam" id="PF24494"/>
    </source>
</evidence>
<feature type="region of interest" description="Disordered" evidence="1">
    <location>
        <begin position="373"/>
        <end position="416"/>
    </location>
</feature>
<evidence type="ECO:0000256" key="1">
    <source>
        <dbReference type="SAM" id="MobiDB-lite"/>
    </source>
</evidence>
<comment type="caution">
    <text evidence="3">The sequence shown here is derived from an EMBL/GenBank/DDBJ whole genome shotgun (WGS) entry which is preliminary data.</text>
</comment>
<dbReference type="EMBL" id="JBBPHU010000004">
    <property type="protein sequence ID" value="KAK7518979.1"/>
    <property type="molecule type" value="Genomic_DNA"/>
</dbReference>
<proteinExistence type="predicted"/>
<protein>
    <recommendedName>
        <fullName evidence="2">DUF7587 domain-containing protein</fullName>
    </recommendedName>
</protein>
<feature type="region of interest" description="Disordered" evidence="1">
    <location>
        <begin position="474"/>
        <end position="497"/>
    </location>
</feature>